<evidence type="ECO:0000256" key="2">
    <source>
        <dbReference type="ARBA" id="ARBA00022475"/>
    </source>
</evidence>
<feature type="transmembrane region" description="Helical" evidence="6">
    <location>
        <begin position="114"/>
        <end position="134"/>
    </location>
</feature>
<protein>
    <submittedName>
        <fullName evidence="7">ABC transporter</fullName>
    </submittedName>
</protein>
<dbReference type="AlphaFoldDB" id="A0A081BU73"/>
<keyword evidence="5 6" id="KW-0472">Membrane</keyword>
<dbReference type="Pfam" id="PF02653">
    <property type="entry name" value="BPD_transp_2"/>
    <property type="match status" value="1"/>
</dbReference>
<sequence length="311" mass="32454">MNREKKMLLFLFGLIVAMFLLGEMVSQGFASPGHIGNILRTASFLGIVSLGQTLAILTGGIDLSAGPLITLGNVLTCMFINGVNLNTFWAIPAILLLGIVFGASNGAGVAYLKISPLVMTLAVGSLVTGITLIFSQGAPKGLASPLLRFLGVGNVLSGLPVIVLLWAALSVCCILFLRETVFGRRVYYVGANEKAAFLSGTRVNFVKIVIYALSGASAALTGALMAGYTQTAFLGIGNEYTMWSITAVVIGGTSLTGGKGGYAGTIAGAIILILLESLLTVMKIPEAGRRIANGLIILVMITIYFRQNTAK</sequence>
<evidence type="ECO:0000256" key="6">
    <source>
        <dbReference type="SAM" id="Phobius"/>
    </source>
</evidence>
<gene>
    <name evidence="7" type="ORF">U27_02839</name>
</gene>
<dbReference type="InterPro" id="IPR001851">
    <property type="entry name" value="ABC_transp_permease"/>
</dbReference>
<organism evidence="7">
    <name type="scientific">Vecturithrix granuli</name>
    <dbReference type="NCBI Taxonomy" id="1499967"/>
    <lineage>
        <taxon>Bacteria</taxon>
        <taxon>Candidatus Moduliflexota</taxon>
        <taxon>Candidatus Vecturitrichia</taxon>
        <taxon>Candidatus Vecturitrichales</taxon>
        <taxon>Candidatus Vecturitrichaceae</taxon>
        <taxon>Candidatus Vecturithrix</taxon>
    </lineage>
</organism>
<feature type="transmembrane region" description="Helical" evidence="6">
    <location>
        <begin position="291"/>
        <end position="307"/>
    </location>
</feature>
<keyword evidence="3 6" id="KW-0812">Transmembrane</keyword>
<keyword evidence="4 6" id="KW-1133">Transmembrane helix</keyword>
<feature type="transmembrane region" description="Helical" evidence="6">
    <location>
        <begin position="208"/>
        <end position="228"/>
    </location>
</feature>
<keyword evidence="2" id="KW-1003">Cell membrane</keyword>
<dbReference type="eggNOG" id="COG1172">
    <property type="taxonomic scope" value="Bacteria"/>
</dbReference>
<dbReference type="GO" id="GO:0022857">
    <property type="term" value="F:transmembrane transporter activity"/>
    <property type="evidence" value="ECO:0007669"/>
    <property type="project" value="InterPro"/>
</dbReference>
<dbReference type="HOGENOM" id="CLU_028880_3_1_0"/>
<dbReference type="PANTHER" id="PTHR32196">
    <property type="entry name" value="ABC TRANSPORTER PERMEASE PROTEIN YPHD-RELATED-RELATED"/>
    <property type="match status" value="1"/>
</dbReference>
<reference evidence="7" key="1">
    <citation type="journal article" date="2015" name="PeerJ">
        <title>First genomic representation of candidate bacterial phylum KSB3 points to enhanced environmental sensing as a trigger of wastewater bulking.</title>
        <authorList>
            <person name="Sekiguchi Y."/>
            <person name="Ohashi A."/>
            <person name="Parks D.H."/>
            <person name="Yamauchi T."/>
            <person name="Tyson G.W."/>
            <person name="Hugenholtz P."/>
        </authorList>
    </citation>
    <scope>NUCLEOTIDE SEQUENCE [LARGE SCALE GENOMIC DNA]</scope>
</reference>
<dbReference type="GO" id="GO:0005886">
    <property type="term" value="C:plasma membrane"/>
    <property type="evidence" value="ECO:0007669"/>
    <property type="project" value="UniProtKB-SubCell"/>
</dbReference>
<proteinExistence type="predicted"/>
<keyword evidence="8" id="KW-1185">Reference proteome</keyword>
<accession>A0A081BU73</accession>
<feature type="transmembrane region" description="Helical" evidence="6">
    <location>
        <begin position="240"/>
        <end position="256"/>
    </location>
</feature>
<feature type="transmembrane region" description="Helical" evidence="6">
    <location>
        <begin position="146"/>
        <end position="177"/>
    </location>
</feature>
<dbReference type="CDD" id="cd06579">
    <property type="entry name" value="TM_PBP1_transp_AraH_like"/>
    <property type="match status" value="1"/>
</dbReference>
<dbReference type="Proteomes" id="UP000030661">
    <property type="component" value="Unassembled WGS sequence"/>
</dbReference>
<evidence type="ECO:0000313" key="8">
    <source>
        <dbReference type="Proteomes" id="UP000030661"/>
    </source>
</evidence>
<dbReference type="STRING" id="1499967.U27_02839"/>
<comment type="subcellular location">
    <subcellularLocation>
        <location evidence="1">Cell membrane</location>
        <topology evidence="1">Multi-pass membrane protein</topology>
    </subcellularLocation>
</comment>
<evidence type="ECO:0000256" key="5">
    <source>
        <dbReference type="ARBA" id="ARBA00023136"/>
    </source>
</evidence>
<name>A0A081BU73_VECG1</name>
<evidence type="ECO:0000256" key="1">
    <source>
        <dbReference type="ARBA" id="ARBA00004651"/>
    </source>
</evidence>
<feature type="transmembrane region" description="Helical" evidence="6">
    <location>
        <begin position="87"/>
        <end position="108"/>
    </location>
</feature>
<evidence type="ECO:0000256" key="3">
    <source>
        <dbReference type="ARBA" id="ARBA00022692"/>
    </source>
</evidence>
<dbReference type="EMBL" id="DF820464">
    <property type="protein sequence ID" value="GAK55878.1"/>
    <property type="molecule type" value="Genomic_DNA"/>
</dbReference>
<evidence type="ECO:0000313" key="7">
    <source>
        <dbReference type="EMBL" id="GAK55878.1"/>
    </source>
</evidence>
<feature type="transmembrane region" description="Helical" evidence="6">
    <location>
        <begin position="262"/>
        <end position="279"/>
    </location>
</feature>
<evidence type="ECO:0000256" key="4">
    <source>
        <dbReference type="ARBA" id="ARBA00022989"/>
    </source>
</evidence>